<evidence type="ECO:0000313" key="3">
    <source>
        <dbReference type="EMBL" id="KAG2535132.1"/>
    </source>
</evidence>
<dbReference type="PANTHER" id="PTHR11926">
    <property type="entry name" value="GLUCOSYL/GLUCURONOSYL TRANSFERASES"/>
    <property type="match status" value="1"/>
</dbReference>
<comment type="caution">
    <text evidence="3">The sequence shown here is derived from an EMBL/GenBank/DDBJ whole genome shotgun (WGS) entry which is preliminary data.</text>
</comment>
<name>A0A8T0MGB2_PANVG</name>
<dbReference type="EMBL" id="CM029054">
    <property type="protein sequence ID" value="KAG2535132.1"/>
    <property type="molecule type" value="Genomic_DNA"/>
</dbReference>
<dbReference type="Gene3D" id="3.40.50.2000">
    <property type="entry name" value="Glycogen Phosphorylase B"/>
    <property type="match status" value="2"/>
</dbReference>
<evidence type="ECO:0000313" key="4">
    <source>
        <dbReference type="Proteomes" id="UP000823388"/>
    </source>
</evidence>
<sequence>MAKGHILVLPLPAQGHVTPLMELSHRLVDHGFEVTFVNTEAHHARVVGALQAAGGTAGLAGIHLASISDGLEGDEDRKDIGKVVDSHLHMPGRLERLIAKMEAAGRPKVKWLVCDVYMWWSFFDVAKKLGIRVAAVWPAAAANLAISFKIPKLIEDGLLDSKERAETFQLAPGIPPLHTSQLPWIDVGGPEAQPFVFELFRRMDRLPALAEMVVCNSSLEFLPEDSGCLRWLDAQPDGSVVYVAFGSTTVFDPRQFRELALGLELTGRPFLWVFQARIAGTGMVVSWCPQQKVLAHRAVACFVSHCGWNSTMEGVRNGVPFLCWPYFADQFLDRNYITDVWRTGLAVSLDAGGVVTKEELRSKVEQVICDSEIRERARLFKDAARRSIGEGGASSENFQKFVDLLRE</sequence>
<comment type="similarity">
    <text evidence="1">Belongs to the UDP-glycosyltransferase family.</text>
</comment>
<dbReference type="SUPFAM" id="SSF53756">
    <property type="entry name" value="UDP-Glycosyltransferase/glycogen phosphorylase"/>
    <property type="match status" value="1"/>
</dbReference>
<organism evidence="3 4">
    <name type="scientific">Panicum virgatum</name>
    <name type="common">Blackwell switchgrass</name>
    <dbReference type="NCBI Taxonomy" id="38727"/>
    <lineage>
        <taxon>Eukaryota</taxon>
        <taxon>Viridiplantae</taxon>
        <taxon>Streptophyta</taxon>
        <taxon>Embryophyta</taxon>
        <taxon>Tracheophyta</taxon>
        <taxon>Spermatophyta</taxon>
        <taxon>Magnoliopsida</taxon>
        <taxon>Liliopsida</taxon>
        <taxon>Poales</taxon>
        <taxon>Poaceae</taxon>
        <taxon>PACMAD clade</taxon>
        <taxon>Panicoideae</taxon>
        <taxon>Panicodae</taxon>
        <taxon>Paniceae</taxon>
        <taxon>Panicinae</taxon>
        <taxon>Panicum</taxon>
        <taxon>Panicum sect. Hiantes</taxon>
    </lineage>
</organism>
<gene>
    <name evidence="3" type="ORF">PVAP13_9NG049400</name>
</gene>
<dbReference type="AlphaFoldDB" id="A0A8T0MGB2"/>
<dbReference type="PANTHER" id="PTHR11926:SF1412">
    <property type="entry name" value="UDP-GLYCOSYLTRANSFERASE 83A1-LIKE"/>
    <property type="match status" value="1"/>
</dbReference>
<dbReference type="Proteomes" id="UP000823388">
    <property type="component" value="Chromosome 9N"/>
</dbReference>
<dbReference type="FunFam" id="3.40.50.2000:FF:000108">
    <property type="entry name" value="UDP-glycosyltransferase 83A1"/>
    <property type="match status" value="1"/>
</dbReference>
<keyword evidence="4" id="KW-1185">Reference proteome</keyword>
<keyword evidence="2" id="KW-0808">Transferase</keyword>
<protein>
    <recommendedName>
        <fullName evidence="5">UDP-glycosyltransferase 83A1</fullName>
    </recommendedName>
</protein>
<evidence type="ECO:0000256" key="2">
    <source>
        <dbReference type="ARBA" id="ARBA00022679"/>
    </source>
</evidence>
<reference evidence="3" key="1">
    <citation type="submission" date="2020-05" db="EMBL/GenBank/DDBJ databases">
        <title>WGS assembly of Panicum virgatum.</title>
        <authorList>
            <person name="Lovell J.T."/>
            <person name="Jenkins J."/>
            <person name="Shu S."/>
            <person name="Juenger T.E."/>
            <person name="Schmutz J."/>
        </authorList>
    </citation>
    <scope>NUCLEOTIDE SEQUENCE</scope>
    <source>
        <strain evidence="3">AP13</strain>
    </source>
</reference>
<evidence type="ECO:0008006" key="5">
    <source>
        <dbReference type="Google" id="ProtNLM"/>
    </source>
</evidence>
<proteinExistence type="inferred from homology"/>
<dbReference type="GO" id="GO:0080044">
    <property type="term" value="F:quercetin 7-O-glucosyltransferase activity"/>
    <property type="evidence" value="ECO:0007669"/>
    <property type="project" value="TreeGrafter"/>
</dbReference>
<dbReference type="InterPro" id="IPR002213">
    <property type="entry name" value="UDP_glucos_trans"/>
</dbReference>
<dbReference type="GO" id="GO:0080043">
    <property type="term" value="F:quercetin 3-O-glucosyltransferase activity"/>
    <property type="evidence" value="ECO:0007669"/>
    <property type="project" value="TreeGrafter"/>
</dbReference>
<dbReference type="CDD" id="cd03784">
    <property type="entry name" value="GT1_Gtf-like"/>
    <property type="match status" value="1"/>
</dbReference>
<evidence type="ECO:0000256" key="1">
    <source>
        <dbReference type="ARBA" id="ARBA00009995"/>
    </source>
</evidence>
<dbReference type="Pfam" id="PF00201">
    <property type="entry name" value="UDPGT"/>
    <property type="match status" value="1"/>
</dbReference>
<accession>A0A8T0MGB2</accession>